<sequence length="113" mass="11994">MANISQVARAARPVAAAAVATGEELRFLAGLRRGAGLADRDAPFDLVVRALERAAVLFAMRASVVAIAPSAPPTTPVTRRVVARLRQRPAKADYGPSPAHRDPIVRRYEAGLT</sequence>
<dbReference type="KEGG" id="mhev:MHEL_45210"/>
<name>A0A7I7TB39_9MYCO</name>
<proteinExistence type="predicted"/>
<dbReference type="Proteomes" id="UP000467148">
    <property type="component" value="Chromosome"/>
</dbReference>
<dbReference type="EMBL" id="AP022596">
    <property type="protein sequence ID" value="BBY66278.1"/>
    <property type="molecule type" value="Genomic_DNA"/>
</dbReference>
<keyword evidence="3" id="KW-1185">Reference proteome</keyword>
<feature type="region of interest" description="Disordered" evidence="1">
    <location>
        <begin position="88"/>
        <end position="113"/>
    </location>
</feature>
<organism evidence="2 3">
    <name type="scientific">Mycolicibacterium helvum</name>
    <dbReference type="NCBI Taxonomy" id="1534349"/>
    <lineage>
        <taxon>Bacteria</taxon>
        <taxon>Bacillati</taxon>
        <taxon>Actinomycetota</taxon>
        <taxon>Actinomycetes</taxon>
        <taxon>Mycobacteriales</taxon>
        <taxon>Mycobacteriaceae</taxon>
        <taxon>Mycolicibacterium</taxon>
    </lineage>
</organism>
<evidence type="ECO:0000256" key="1">
    <source>
        <dbReference type="SAM" id="MobiDB-lite"/>
    </source>
</evidence>
<feature type="compositionally biased region" description="Basic and acidic residues" evidence="1">
    <location>
        <begin position="99"/>
        <end position="113"/>
    </location>
</feature>
<reference evidence="2 3" key="1">
    <citation type="journal article" date="2019" name="Emerg. Microbes Infect.">
        <title>Comprehensive subspecies identification of 175 nontuberculous mycobacteria species based on 7547 genomic profiles.</title>
        <authorList>
            <person name="Matsumoto Y."/>
            <person name="Kinjo T."/>
            <person name="Motooka D."/>
            <person name="Nabeya D."/>
            <person name="Jung N."/>
            <person name="Uechi K."/>
            <person name="Horii T."/>
            <person name="Iida T."/>
            <person name="Fujita J."/>
            <person name="Nakamura S."/>
        </authorList>
    </citation>
    <scope>NUCLEOTIDE SEQUENCE [LARGE SCALE GENOMIC DNA]</scope>
    <source>
        <strain evidence="2 3">JCM 30396</strain>
    </source>
</reference>
<accession>A0A7I7TB39</accession>
<gene>
    <name evidence="2" type="ORF">MHEL_45210</name>
</gene>
<dbReference type="AlphaFoldDB" id="A0A7I7TB39"/>
<evidence type="ECO:0000313" key="3">
    <source>
        <dbReference type="Proteomes" id="UP000467148"/>
    </source>
</evidence>
<protein>
    <submittedName>
        <fullName evidence="2">Uncharacterized protein</fullName>
    </submittedName>
</protein>
<evidence type="ECO:0000313" key="2">
    <source>
        <dbReference type="EMBL" id="BBY66278.1"/>
    </source>
</evidence>